<evidence type="ECO:0000259" key="2">
    <source>
        <dbReference type="PROSITE" id="PS50830"/>
    </source>
</evidence>
<evidence type="ECO:0000313" key="3">
    <source>
        <dbReference type="EMBL" id="KAA5605027.1"/>
    </source>
</evidence>
<proteinExistence type="predicted"/>
<dbReference type="PROSITE" id="PS50830">
    <property type="entry name" value="TNASE_3"/>
    <property type="match status" value="1"/>
</dbReference>
<feature type="domain" description="TNase-like" evidence="2">
    <location>
        <begin position="65"/>
        <end position="185"/>
    </location>
</feature>
<feature type="region of interest" description="Disordered" evidence="1">
    <location>
        <begin position="1"/>
        <end position="21"/>
    </location>
</feature>
<dbReference type="EMBL" id="VWPJ01000012">
    <property type="protein sequence ID" value="KAA5605027.1"/>
    <property type="molecule type" value="Genomic_DNA"/>
</dbReference>
<reference evidence="3 4" key="1">
    <citation type="submission" date="2019-09" db="EMBL/GenBank/DDBJ databases">
        <title>Genome sequence of Roseospira marina, one of the more divergent members of the non-sulfur purple photosynthetic bacterial family, the Rhodospirillaceae.</title>
        <authorList>
            <person name="Meyer T."/>
            <person name="Kyndt J."/>
        </authorList>
    </citation>
    <scope>NUCLEOTIDE SEQUENCE [LARGE SCALE GENOMIC DNA]</scope>
    <source>
        <strain evidence="3 4">DSM 15113</strain>
    </source>
</reference>
<protein>
    <submittedName>
        <fullName evidence="3">Thermonuclease family protein</fullName>
    </submittedName>
</protein>
<dbReference type="Gene3D" id="2.40.50.90">
    <property type="match status" value="1"/>
</dbReference>
<organism evidence="3 4">
    <name type="scientific">Roseospira marina</name>
    <dbReference type="NCBI Taxonomy" id="140057"/>
    <lineage>
        <taxon>Bacteria</taxon>
        <taxon>Pseudomonadati</taxon>
        <taxon>Pseudomonadota</taxon>
        <taxon>Alphaproteobacteria</taxon>
        <taxon>Rhodospirillales</taxon>
        <taxon>Rhodospirillaceae</taxon>
        <taxon>Roseospira</taxon>
    </lineage>
</organism>
<dbReference type="InterPro" id="IPR035437">
    <property type="entry name" value="SNase_OB-fold_sf"/>
</dbReference>
<dbReference type="InterPro" id="IPR016071">
    <property type="entry name" value="Staphylococal_nuclease_OB-fold"/>
</dbReference>
<comment type="caution">
    <text evidence="3">The sequence shown here is derived from an EMBL/GenBank/DDBJ whole genome shotgun (WGS) entry which is preliminary data.</text>
</comment>
<dbReference type="SUPFAM" id="SSF50199">
    <property type="entry name" value="Staphylococcal nuclease"/>
    <property type="match status" value="1"/>
</dbReference>
<evidence type="ECO:0000313" key="4">
    <source>
        <dbReference type="Proteomes" id="UP000324065"/>
    </source>
</evidence>
<dbReference type="SMART" id="SM00318">
    <property type="entry name" value="SNc"/>
    <property type="match status" value="1"/>
</dbReference>
<dbReference type="OrthoDB" id="9805504at2"/>
<evidence type="ECO:0000256" key="1">
    <source>
        <dbReference type="SAM" id="MobiDB-lite"/>
    </source>
</evidence>
<dbReference type="Proteomes" id="UP000324065">
    <property type="component" value="Unassembled WGS sequence"/>
</dbReference>
<dbReference type="Pfam" id="PF00565">
    <property type="entry name" value="SNase"/>
    <property type="match status" value="1"/>
</dbReference>
<keyword evidence="4" id="KW-1185">Reference proteome</keyword>
<sequence>MKVEGEVRSQPSNTQGGRRRRPPRGFLRCLATLCAVLVPLAVAAFAMHAPSPVMAADGPASQALVVDGDTIQTADGVYHLYGIDAPELGQRCRRAGRWTACGKDAAFALHRLLGLALSAPQCTVQDSTGPDTTQSPLAVCALDDKKDLALVLLSQGLAVTLSDAPARYREAEESARAGRLGVWSTDFVHPRGWRNGERNGDDTSGPDPACPIKALTDETGHPIYLVPLDPGYADVPDSAVSALYCSDEAAEADGWHRPPLAWLLGTD</sequence>
<accession>A0A5M6IAR5</accession>
<dbReference type="AlphaFoldDB" id="A0A5M6IAR5"/>
<name>A0A5M6IAR5_9PROT</name>
<gene>
    <name evidence="3" type="ORF">F1188_13415</name>
</gene>